<protein>
    <submittedName>
        <fullName evidence="2">Uncharacterized protein</fullName>
    </submittedName>
</protein>
<gene>
    <name evidence="2" type="ORF">EDEG_02997</name>
</gene>
<accession>J9DJ32</accession>
<keyword evidence="3" id="KW-1185">Reference proteome</keyword>
<dbReference type="Proteomes" id="UP000003163">
    <property type="component" value="Unassembled WGS sequence"/>
</dbReference>
<feature type="transmembrane region" description="Helical" evidence="1">
    <location>
        <begin position="65"/>
        <end position="95"/>
    </location>
</feature>
<feature type="transmembrane region" description="Helical" evidence="1">
    <location>
        <begin position="101"/>
        <end position="121"/>
    </location>
</feature>
<name>J9DJ32_EDHAE</name>
<evidence type="ECO:0000313" key="3">
    <source>
        <dbReference type="Proteomes" id="UP000003163"/>
    </source>
</evidence>
<reference evidence="3" key="2">
    <citation type="submission" date="2015-07" db="EMBL/GenBank/DDBJ databases">
        <title>Contrasting host-pathogen interactions and genome evolution in two generalist and specialist microsporidian pathogens of mosquitoes.</title>
        <authorList>
            <consortium name="The Broad Institute Genomics Platform"/>
            <consortium name="The Broad Institute Genome Sequencing Center for Infectious Disease"/>
            <person name="Cuomo C.A."/>
            <person name="Sanscrainte N.D."/>
            <person name="Goldberg J.M."/>
            <person name="Heiman D."/>
            <person name="Young S."/>
            <person name="Zeng Q."/>
            <person name="Becnel J.J."/>
            <person name="Birren B.W."/>
        </authorList>
    </citation>
    <scope>NUCLEOTIDE SEQUENCE [LARGE SCALE GENOMIC DNA]</scope>
    <source>
        <strain evidence="3">USNM 41457</strain>
    </source>
</reference>
<dbReference type="AlphaFoldDB" id="J9DJ32"/>
<dbReference type="EMBL" id="AFBI03000063">
    <property type="protein sequence ID" value="EJW02600.1"/>
    <property type="molecule type" value="Genomic_DNA"/>
</dbReference>
<evidence type="ECO:0000256" key="1">
    <source>
        <dbReference type="SAM" id="Phobius"/>
    </source>
</evidence>
<comment type="caution">
    <text evidence="2">The sequence shown here is derived from an EMBL/GenBank/DDBJ whole genome shotgun (WGS) entry which is preliminary data.</text>
</comment>
<sequence>MNSFVRSNKYFSVAFGTRITTKFCHKFFKGKLHKNIANFDPFYLNKLQPKSAFCMPIRYNRRLQISVITVLLMYVMHKCYVNRFCFACIFIYNWHGSNRGFLLHVLSLGMPLLLFTVLFFSDIKVFFHCNMFIKSNILKRNACHGIINL</sequence>
<dbReference type="InParanoid" id="J9DJ32"/>
<keyword evidence="1" id="KW-1133">Transmembrane helix</keyword>
<dbReference type="VEuPathDB" id="MicrosporidiaDB:EDEG_02997"/>
<evidence type="ECO:0000313" key="2">
    <source>
        <dbReference type="EMBL" id="EJW02600.1"/>
    </source>
</evidence>
<dbReference type="HOGENOM" id="CLU_1749607_0_0_1"/>
<organism evidence="2 3">
    <name type="scientific">Edhazardia aedis (strain USNM 41457)</name>
    <name type="common">Microsporidian parasite</name>
    <dbReference type="NCBI Taxonomy" id="1003232"/>
    <lineage>
        <taxon>Eukaryota</taxon>
        <taxon>Fungi</taxon>
        <taxon>Fungi incertae sedis</taxon>
        <taxon>Microsporidia</taxon>
        <taxon>Edhazardia</taxon>
    </lineage>
</organism>
<proteinExistence type="predicted"/>
<keyword evidence="1" id="KW-0812">Transmembrane</keyword>
<reference evidence="2 3" key="1">
    <citation type="submission" date="2011-08" db="EMBL/GenBank/DDBJ databases">
        <authorList>
            <person name="Liu Z.J."/>
            <person name="Shi F.L."/>
            <person name="Lu J.Q."/>
            <person name="Li M."/>
            <person name="Wang Z.L."/>
        </authorList>
    </citation>
    <scope>NUCLEOTIDE SEQUENCE [LARGE SCALE GENOMIC DNA]</scope>
    <source>
        <strain evidence="2 3">USNM 41457</strain>
    </source>
</reference>
<keyword evidence="1" id="KW-0472">Membrane</keyword>